<dbReference type="STRING" id="1122938.SAMN05660772_02077"/>
<evidence type="ECO:0000313" key="2">
    <source>
        <dbReference type="Proteomes" id="UP000192408"/>
    </source>
</evidence>
<organism evidence="1 2">
    <name type="scientific">Pasteurella testudinis DSM 23072</name>
    <dbReference type="NCBI Taxonomy" id="1122938"/>
    <lineage>
        <taxon>Bacteria</taxon>
        <taxon>Pseudomonadati</taxon>
        <taxon>Pseudomonadota</taxon>
        <taxon>Gammaproteobacteria</taxon>
        <taxon>Pasteurellales</taxon>
        <taxon>Pasteurellaceae</taxon>
        <taxon>Pasteurella</taxon>
    </lineage>
</organism>
<proteinExistence type="predicted"/>
<dbReference type="Proteomes" id="UP000192408">
    <property type="component" value="Unassembled WGS sequence"/>
</dbReference>
<reference evidence="2" key="1">
    <citation type="submission" date="2017-04" db="EMBL/GenBank/DDBJ databases">
        <authorList>
            <person name="Varghese N."/>
            <person name="Submissions S."/>
        </authorList>
    </citation>
    <scope>NUCLEOTIDE SEQUENCE [LARGE SCALE GENOMIC DNA]</scope>
    <source>
        <strain evidence="2">DSM 23072</strain>
    </source>
</reference>
<dbReference type="AlphaFoldDB" id="A0A1W1UMJ6"/>
<sequence>MDLATAKSILDLFPDDFENFELSKERIEALGYDFSKKIMSKQFEYILLMLSICIICCCDQLDNDQLKKALVICDFFCLGFTKRVANKEANKKVTAADKLDIQYIDSESRFLH</sequence>
<protein>
    <submittedName>
        <fullName evidence="1">Uncharacterized protein</fullName>
    </submittedName>
</protein>
<keyword evidence="2" id="KW-1185">Reference proteome</keyword>
<accession>A0A1W1UMJ6</accession>
<evidence type="ECO:0000313" key="1">
    <source>
        <dbReference type="EMBL" id="SMB82358.1"/>
    </source>
</evidence>
<dbReference type="EMBL" id="FWWV01000009">
    <property type="protein sequence ID" value="SMB82358.1"/>
    <property type="molecule type" value="Genomic_DNA"/>
</dbReference>
<gene>
    <name evidence="1" type="ORF">SAMN05660772_02077</name>
</gene>
<dbReference type="RefSeq" id="WP_084256553.1">
    <property type="nucleotide sequence ID" value="NZ_FWWV01000009.1"/>
</dbReference>
<name>A0A1W1UMJ6_9PAST</name>